<dbReference type="NCBIfam" id="NF002748">
    <property type="entry name" value="PRK02769.1"/>
    <property type="match status" value="1"/>
</dbReference>
<accession>A0A327WPB0</accession>
<keyword evidence="9" id="KW-1185">Reference proteome</keyword>
<dbReference type="Pfam" id="PF00282">
    <property type="entry name" value="Pyridoxal_deC"/>
    <property type="match status" value="1"/>
</dbReference>
<dbReference type="Gene3D" id="3.40.640.10">
    <property type="entry name" value="Type I PLP-dependent aspartate aminotransferase-like (Major domain)"/>
    <property type="match status" value="1"/>
</dbReference>
<evidence type="ECO:0000256" key="4">
    <source>
        <dbReference type="ARBA" id="ARBA00022898"/>
    </source>
</evidence>
<evidence type="ECO:0000256" key="6">
    <source>
        <dbReference type="PIRSR" id="PIRSR602129-50"/>
    </source>
</evidence>
<organism evidence="8 9">
    <name type="scientific">Larkinella arboricola</name>
    <dbReference type="NCBI Taxonomy" id="643671"/>
    <lineage>
        <taxon>Bacteria</taxon>
        <taxon>Pseudomonadati</taxon>
        <taxon>Bacteroidota</taxon>
        <taxon>Cytophagia</taxon>
        <taxon>Cytophagales</taxon>
        <taxon>Spirosomataceae</taxon>
        <taxon>Larkinella</taxon>
    </lineage>
</organism>
<dbReference type="GO" id="GO:0016831">
    <property type="term" value="F:carboxy-lyase activity"/>
    <property type="evidence" value="ECO:0007669"/>
    <property type="project" value="UniProtKB-KW"/>
</dbReference>
<dbReference type="RefSeq" id="WP_111629982.1">
    <property type="nucleotide sequence ID" value="NZ_QLMC01000005.1"/>
</dbReference>
<evidence type="ECO:0000256" key="5">
    <source>
        <dbReference type="ARBA" id="ARBA00023239"/>
    </source>
</evidence>
<dbReference type="PANTHER" id="PTHR46101">
    <property type="match status" value="1"/>
</dbReference>
<evidence type="ECO:0000256" key="1">
    <source>
        <dbReference type="ARBA" id="ARBA00001933"/>
    </source>
</evidence>
<dbReference type="InterPro" id="IPR051151">
    <property type="entry name" value="Group_II_Decarboxylase"/>
</dbReference>
<dbReference type="PANTHER" id="PTHR46101:SF2">
    <property type="entry name" value="SERINE DECARBOXYLASE"/>
    <property type="match status" value="1"/>
</dbReference>
<dbReference type="GO" id="GO:0030170">
    <property type="term" value="F:pyridoxal phosphate binding"/>
    <property type="evidence" value="ECO:0007669"/>
    <property type="project" value="InterPro"/>
</dbReference>
<feature type="modified residue" description="N6-(pyridoxal phosphate)lysine" evidence="6">
    <location>
        <position position="229"/>
    </location>
</feature>
<dbReference type="InterPro" id="IPR021115">
    <property type="entry name" value="Pyridoxal-P_BS"/>
</dbReference>
<dbReference type="InterPro" id="IPR015424">
    <property type="entry name" value="PyrdxlP-dep_Trfase"/>
</dbReference>
<comment type="similarity">
    <text evidence="2 7">Belongs to the group II decarboxylase family.</text>
</comment>
<sequence length="393" mass="44388">MTVKEVERLQRYKDLLAERSSNAIGYPFALDFDFSELHTLFQYHINNVGDPYIESNYDVNSHSMEREVVEFFADLFRAPKHNRWGYVTSGGSEGNLYGLYVARELYPEAVIYYSAATHYSISKSIRLLNMPSCMIRIQPNGEMDYKDLEESIKRYSNRPAIVVANIGTTMTEAKDDVPTIRSVLQKAAVKSHYIHCDAALSGSYLAVLEEEPQFDFANGVDSIACSGHKFIGSPFPCGVVVIKDQYKERVSKPVSYIGSFDSTIAGSRNGHSPVFMWYAIKQQGREGLLRRALECLSLAEYTQRRLQEHGIAAWRNEKAITVVFPKPSASICRKWQLATNAGQAHLICMPGISQQRIDDFIEDLLKETSLIAREPTHSRVFVKPGDSIMITQL</sequence>
<dbReference type="GO" id="GO:0019752">
    <property type="term" value="P:carboxylic acid metabolic process"/>
    <property type="evidence" value="ECO:0007669"/>
    <property type="project" value="InterPro"/>
</dbReference>
<dbReference type="EMBL" id="QLMC01000005">
    <property type="protein sequence ID" value="RAJ94054.1"/>
    <property type="molecule type" value="Genomic_DNA"/>
</dbReference>
<evidence type="ECO:0000313" key="9">
    <source>
        <dbReference type="Proteomes" id="UP000248790"/>
    </source>
</evidence>
<reference evidence="8 9" key="1">
    <citation type="submission" date="2018-06" db="EMBL/GenBank/DDBJ databases">
        <title>Genomic Encyclopedia of Archaeal and Bacterial Type Strains, Phase II (KMG-II): from individual species to whole genera.</title>
        <authorList>
            <person name="Goeker M."/>
        </authorList>
    </citation>
    <scope>NUCLEOTIDE SEQUENCE [LARGE SCALE GENOMIC DNA]</scope>
    <source>
        <strain evidence="8 9">DSM 21851</strain>
    </source>
</reference>
<dbReference type="SUPFAM" id="SSF53383">
    <property type="entry name" value="PLP-dependent transferases"/>
    <property type="match status" value="1"/>
</dbReference>
<evidence type="ECO:0000313" key="8">
    <source>
        <dbReference type="EMBL" id="RAJ94054.1"/>
    </source>
</evidence>
<keyword evidence="3" id="KW-0210">Decarboxylase</keyword>
<comment type="caution">
    <text evidence="8">The sequence shown here is derived from an EMBL/GenBank/DDBJ whole genome shotgun (WGS) entry which is preliminary data.</text>
</comment>
<comment type="cofactor">
    <cofactor evidence="1 6 7">
        <name>pyridoxal 5'-phosphate</name>
        <dbReference type="ChEBI" id="CHEBI:597326"/>
    </cofactor>
</comment>
<dbReference type="Proteomes" id="UP000248790">
    <property type="component" value="Unassembled WGS sequence"/>
</dbReference>
<dbReference type="InterPro" id="IPR002129">
    <property type="entry name" value="PyrdxlP-dep_de-COase"/>
</dbReference>
<evidence type="ECO:0000256" key="2">
    <source>
        <dbReference type="ARBA" id="ARBA00009533"/>
    </source>
</evidence>
<proteinExistence type="inferred from homology"/>
<dbReference type="InterPro" id="IPR015421">
    <property type="entry name" value="PyrdxlP-dep_Trfase_major"/>
</dbReference>
<evidence type="ECO:0000256" key="7">
    <source>
        <dbReference type="RuleBase" id="RU000382"/>
    </source>
</evidence>
<keyword evidence="4 6" id="KW-0663">Pyridoxal phosphate</keyword>
<dbReference type="AlphaFoldDB" id="A0A327WPB0"/>
<name>A0A327WPB0_LARAB</name>
<evidence type="ECO:0000256" key="3">
    <source>
        <dbReference type="ARBA" id="ARBA00022793"/>
    </source>
</evidence>
<keyword evidence="5 7" id="KW-0456">Lyase</keyword>
<protein>
    <submittedName>
        <fullName evidence="8">Histidine decarboxylase</fullName>
    </submittedName>
</protein>
<dbReference type="OrthoDB" id="9803665at2"/>
<gene>
    <name evidence="8" type="ORF">LX87_03938</name>
</gene>
<dbReference type="PROSITE" id="PS00392">
    <property type="entry name" value="DDC_GAD_HDC_YDC"/>
    <property type="match status" value="1"/>
</dbReference>